<evidence type="ECO:0000313" key="2">
    <source>
        <dbReference type="EMBL" id="KAK1346990.1"/>
    </source>
</evidence>
<dbReference type="AlphaFoldDB" id="A0AA40ICE1"/>
<feature type="compositionally biased region" description="Polar residues" evidence="1">
    <location>
        <begin position="51"/>
        <end position="66"/>
    </location>
</feature>
<keyword evidence="3" id="KW-1185">Reference proteome</keyword>
<dbReference type="Proteomes" id="UP001177744">
    <property type="component" value="Unassembled WGS sequence"/>
</dbReference>
<sequence length="93" mass="9886">MKPNTSSTSTWAKCPFFCSNLVKSMNCTTHPDQVPTPSFSGKSSPSTPSPLQTGGSPKTSSIQITASLLKLHPAQETSTPFPRETLPPTPDKP</sequence>
<organism evidence="2 3">
    <name type="scientific">Cnephaeus nilssonii</name>
    <name type="common">Northern bat</name>
    <name type="synonym">Eptesicus nilssonii</name>
    <dbReference type="NCBI Taxonomy" id="3371016"/>
    <lineage>
        <taxon>Eukaryota</taxon>
        <taxon>Metazoa</taxon>
        <taxon>Chordata</taxon>
        <taxon>Craniata</taxon>
        <taxon>Vertebrata</taxon>
        <taxon>Euteleostomi</taxon>
        <taxon>Mammalia</taxon>
        <taxon>Eutheria</taxon>
        <taxon>Laurasiatheria</taxon>
        <taxon>Chiroptera</taxon>
        <taxon>Yangochiroptera</taxon>
        <taxon>Vespertilionidae</taxon>
        <taxon>Cnephaeus</taxon>
    </lineage>
</organism>
<evidence type="ECO:0000256" key="1">
    <source>
        <dbReference type="SAM" id="MobiDB-lite"/>
    </source>
</evidence>
<feature type="compositionally biased region" description="Low complexity" evidence="1">
    <location>
        <begin position="35"/>
        <end position="50"/>
    </location>
</feature>
<feature type="region of interest" description="Disordered" evidence="1">
    <location>
        <begin position="27"/>
        <end position="93"/>
    </location>
</feature>
<evidence type="ECO:0000313" key="3">
    <source>
        <dbReference type="Proteomes" id="UP001177744"/>
    </source>
</evidence>
<dbReference type="EMBL" id="JAULJE010000001">
    <property type="protein sequence ID" value="KAK1346990.1"/>
    <property type="molecule type" value="Genomic_DNA"/>
</dbReference>
<comment type="caution">
    <text evidence="2">The sequence shown here is derived from an EMBL/GenBank/DDBJ whole genome shotgun (WGS) entry which is preliminary data.</text>
</comment>
<gene>
    <name evidence="2" type="ORF">QTO34_000850</name>
</gene>
<name>A0AA40ICE1_CNENI</name>
<reference evidence="2" key="1">
    <citation type="submission" date="2023-06" db="EMBL/GenBank/DDBJ databases">
        <title>Reference genome for the Northern bat (Eptesicus nilssonii), a most northern bat species.</title>
        <authorList>
            <person name="Laine V.N."/>
            <person name="Pulliainen A.T."/>
            <person name="Lilley T.M."/>
        </authorList>
    </citation>
    <scope>NUCLEOTIDE SEQUENCE</scope>
    <source>
        <strain evidence="2">BLF_Eptnil</strain>
        <tissue evidence="2">Kidney</tissue>
    </source>
</reference>
<protein>
    <submittedName>
        <fullName evidence="2">Uncharacterized protein</fullName>
    </submittedName>
</protein>
<accession>A0AA40ICE1</accession>
<proteinExistence type="predicted"/>